<comment type="caution">
    <text evidence="1">The sequence shown here is derived from an EMBL/GenBank/DDBJ whole genome shotgun (WGS) entry which is preliminary data.</text>
</comment>
<evidence type="ECO:0000313" key="1">
    <source>
        <dbReference type="EMBL" id="GAI85325.1"/>
    </source>
</evidence>
<dbReference type="AlphaFoldDB" id="X1TCJ5"/>
<reference evidence="1" key="1">
    <citation type="journal article" date="2014" name="Front. Microbiol.">
        <title>High frequency of phylogenetically diverse reductive dehalogenase-homologous genes in deep subseafloor sedimentary metagenomes.</title>
        <authorList>
            <person name="Kawai M."/>
            <person name="Futagami T."/>
            <person name="Toyoda A."/>
            <person name="Takaki Y."/>
            <person name="Nishi S."/>
            <person name="Hori S."/>
            <person name="Arai W."/>
            <person name="Tsubouchi T."/>
            <person name="Morono Y."/>
            <person name="Uchiyama I."/>
            <person name="Ito T."/>
            <person name="Fujiyama A."/>
            <person name="Inagaki F."/>
            <person name="Takami H."/>
        </authorList>
    </citation>
    <scope>NUCLEOTIDE SEQUENCE</scope>
    <source>
        <strain evidence="1">Expedition CK06-06</strain>
    </source>
</reference>
<dbReference type="EMBL" id="BARW01011233">
    <property type="protein sequence ID" value="GAI85325.1"/>
    <property type="molecule type" value="Genomic_DNA"/>
</dbReference>
<accession>X1TCJ5</accession>
<sequence length="42" mass="4603">MPRRIMFWGGGIGDLATIADLACDVVHHPSLDAMPEPNQIAW</sequence>
<gene>
    <name evidence="1" type="ORF">S12H4_21745</name>
</gene>
<feature type="non-terminal residue" evidence="1">
    <location>
        <position position="42"/>
    </location>
</feature>
<organism evidence="1">
    <name type="scientific">marine sediment metagenome</name>
    <dbReference type="NCBI Taxonomy" id="412755"/>
    <lineage>
        <taxon>unclassified sequences</taxon>
        <taxon>metagenomes</taxon>
        <taxon>ecological metagenomes</taxon>
    </lineage>
</organism>
<protein>
    <submittedName>
        <fullName evidence="1">Uncharacterized protein</fullName>
    </submittedName>
</protein>
<proteinExistence type="predicted"/>
<name>X1TCJ5_9ZZZZ</name>